<feature type="domain" description="FecR protein" evidence="2">
    <location>
        <begin position="97"/>
        <end position="187"/>
    </location>
</feature>
<keyword evidence="1" id="KW-0472">Membrane</keyword>
<evidence type="ECO:0000256" key="1">
    <source>
        <dbReference type="SAM" id="Phobius"/>
    </source>
</evidence>
<dbReference type="eggNOG" id="COG3712">
    <property type="taxonomic scope" value="Bacteria"/>
</dbReference>
<dbReference type="PANTHER" id="PTHR30273">
    <property type="entry name" value="PERIPLASMIC SIGNAL SENSOR AND SIGMA FACTOR ACTIVATOR FECR-RELATED"/>
    <property type="match status" value="1"/>
</dbReference>
<dbReference type="Pfam" id="PF16344">
    <property type="entry name" value="FecR_C"/>
    <property type="match status" value="1"/>
</dbReference>
<dbReference type="Proteomes" id="UP000001660">
    <property type="component" value="Chromosome"/>
</dbReference>
<protein>
    <submittedName>
        <fullName evidence="5">Protein FecR, ferric citrate sensor</fullName>
    </submittedName>
</protein>
<dbReference type="PIRSF" id="PIRSF018266">
    <property type="entry name" value="FecR"/>
    <property type="match status" value="1"/>
</dbReference>
<dbReference type="InterPro" id="IPR006860">
    <property type="entry name" value="FecR"/>
</dbReference>
<dbReference type="GO" id="GO:0016989">
    <property type="term" value="F:sigma factor antagonist activity"/>
    <property type="evidence" value="ECO:0007669"/>
    <property type="project" value="TreeGrafter"/>
</dbReference>
<dbReference type="InterPro" id="IPR032508">
    <property type="entry name" value="FecR_C"/>
</dbReference>
<proteinExistence type="predicted"/>
<dbReference type="AlphaFoldDB" id="D8PF85"/>
<dbReference type="Gene3D" id="2.60.120.1440">
    <property type="match status" value="1"/>
</dbReference>
<name>D8PF85_9BACT</name>
<dbReference type="Pfam" id="PF04773">
    <property type="entry name" value="FecR"/>
    <property type="match status" value="1"/>
</dbReference>
<feature type="domain" description="Protein FecR C-terminal" evidence="4">
    <location>
        <begin position="232"/>
        <end position="294"/>
    </location>
</feature>
<dbReference type="InterPro" id="IPR012373">
    <property type="entry name" value="Ferrdict_sens_TM"/>
</dbReference>
<organism evidence="5 6">
    <name type="scientific">Nitrospira defluvii</name>
    <dbReference type="NCBI Taxonomy" id="330214"/>
    <lineage>
        <taxon>Bacteria</taxon>
        <taxon>Pseudomonadati</taxon>
        <taxon>Nitrospirota</taxon>
        <taxon>Nitrospiria</taxon>
        <taxon>Nitrospirales</taxon>
        <taxon>Nitrospiraceae</taxon>
        <taxon>Nitrospira</taxon>
    </lineage>
</organism>
<reference evidence="5 6" key="1">
    <citation type="journal article" date="2010" name="Proc. Natl. Acad. Sci. U.S.A.">
        <title>A Nitrospira metagenome illuminates the physiology and evolution of globally important nitrite-oxidizing bacteria.</title>
        <authorList>
            <person name="Lucker S."/>
            <person name="Wagner M."/>
            <person name="Maixner F."/>
            <person name="Pelletier E."/>
            <person name="Koch H."/>
            <person name="Vacherie B."/>
            <person name="Rattei T."/>
            <person name="Sinninghe Damste J."/>
            <person name="Spieck E."/>
            <person name="Le Paslier D."/>
            <person name="Daims H."/>
        </authorList>
    </citation>
    <scope>NUCLEOTIDE SEQUENCE [LARGE SCALE GENOMIC DNA]</scope>
</reference>
<gene>
    <name evidence="5" type="primary">fecR</name>
    <name evidence="5" type="ORF">NIDE2174</name>
</gene>
<evidence type="ECO:0000313" key="6">
    <source>
        <dbReference type="Proteomes" id="UP000001660"/>
    </source>
</evidence>
<evidence type="ECO:0000259" key="4">
    <source>
        <dbReference type="Pfam" id="PF16344"/>
    </source>
</evidence>
<dbReference type="InterPro" id="IPR032623">
    <property type="entry name" value="FecR_N"/>
</dbReference>
<accession>D8PF85</accession>
<dbReference type="Gene3D" id="3.55.50.30">
    <property type="match status" value="1"/>
</dbReference>
<evidence type="ECO:0000313" key="5">
    <source>
        <dbReference type="EMBL" id="CBK41894.1"/>
    </source>
</evidence>
<dbReference type="EMBL" id="FP929003">
    <property type="protein sequence ID" value="CBK41894.1"/>
    <property type="molecule type" value="Genomic_DNA"/>
</dbReference>
<feature type="transmembrane region" description="Helical" evidence="1">
    <location>
        <begin position="71"/>
        <end position="95"/>
    </location>
</feature>
<keyword evidence="1" id="KW-1133">Transmembrane helix</keyword>
<keyword evidence="1" id="KW-0812">Transmembrane</keyword>
<feature type="domain" description="FecR N-terminal" evidence="3">
    <location>
        <begin position="1"/>
        <end position="33"/>
    </location>
</feature>
<dbReference type="Pfam" id="PF16220">
    <property type="entry name" value="DUF4880"/>
    <property type="match status" value="1"/>
</dbReference>
<dbReference type="HOGENOM" id="CLU_050192_0_1_0"/>
<dbReference type="PANTHER" id="PTHR30273:SF2">
    <property type="entry name" value="PROTEIN FECR"/>
    <property type="match status" value="1"/>
</dbReference>
<dbReference type="STRING" id="330214.NIDE2174"/>
<dbReference type="KEGG" id="nde:NIDE2174"/>
<sequence>MESGTVTDAERLRFAEWLSSDPSHLEAYRKAERFWHGLDQMNPDDIRQFDHYLTEDAPTTPRRHSRPWQRVTAMAASLLLVTGIGLWITTAWLPLGDYRTAVGEQRTVSLADGSIVQLNTDTALSVSMTEQGRRLRLHRGEAFFTVTPDAARPFEVEAGSGTIRALGTAFNVRTGPDRTTVTVTEHSIRLRVGKETSADVHAGERLRYRSNGGIDQVEEADVDRTLAWRHHRLIFENQPLPEVLAEVARYRSGRLVILRDESLNTLPVTGSFDTERLDHLLPAIEESLPVRIVTFADRVILLYRGLPKKS</sequence>
<keyword evidence="6" id="KW-1185">Reference proteome</keyword>
<evidence type="ECO:0000259" key="2">
    <source>
        <dbReference type="Pfam" id="PF04773"/>
    </source>
</evidence>
<evidence type="ECO:0000259" key="3">
    <source>
        <dbReference type="Pfam" id="PF16220"/>
    </source>
</evidence>